<dbReference type="PROSITE" id="PS51257">
    <property type="entry name" value="PROKAR_LIPOPROTEIN"/>
    <property type="match status" value="1"/>
</dbReference>
<name>A0A067S6I1_GALM3</name>
<accession>A0A067S6I1</accession>
<feature type="chain" id="PRO_5001648297" description="C2H2-type domain-containing protein" evidence="2">
    <location>
        <begin position="31"/>
        <end position="1319"/>
    </location>
</feature>
<dbReference type="Pfam" id="PF18759">
    <property type="entry name" value="Plavaka"/>
    <property type="match status" value="1"/>
</dbReference>
<feature type="compositionally biased region" description="Acidic residues" evidence="1">
    <location>
        <begin position="1258"/>
        <end position="1319"/>
    </location>
</feature>
<keyword evidence="4" id="KW-1185">Reference proteome</keyword>
<feature type="region of interest" description="Disordered" evidence="1">
    <location>
        <begin position="138"/>
        <end position="188"/>
    </location>
</feature>
<evidence type="ECO:0000313" key="4">
    <source>
        <dbReference type="Proteomes" id="UP000027222"/>
    </source>
</evidence>
<keyword evidence="2" id="KW-0732">Signal</keyword>
<proteinExistence type="predicted"/>
<organism evidence="3 4">
    <name type="scientific">Galerina marginata (strain CBS 339.88)</name>
    <dbReference type="NCBI Taxonomy" id="685588"/>
    <lineage>
        <taxon>Eukaryota</taxon>
        <taxon>Fungi</taxon>
        <taxon>Dikarya</taxon>
        <taxon>Basidiomycota</taxon>
        <taxon>Agaricomycotina</taxon>
        <taxon>Agaricomycetes</taxon>
        <taxon>Agaricomycetidae</taxon>
        <taxon>Agaricales</taxon>
        <taxon>Agaricineae</taxon>
        <taxon>Strophariaceae</taxon>
        <taxon>Galerina</taxon>
    </lineage>
</organism>
<feature type="region of interest" description="Disordered" evidence="1">
    <location>
        <begin position="810"/>
        <end position="857"/>
    </location>
</feature>
<reference evidence="4" key="1">
    <citation type="journal article" date="2014" name="Proc. Natl. Acad. Sci. U.S.A.">
        <title>Extensive sampling of basidiomycete genomes demonstrates inadequacy of the white-rot/brown-rot paradigm for wood decay fungi.</title>
        <authorList>
            <person name="Riley R."/>
            <person name="Salamov A.A."/>
            <person name="Brown D.W."/>
            <person name="Nagy L.G."/>
            <person name="Floudas D."/>
            <person name="Held B.W."/>
            <person name="Levasseur A."/>
            <person name="Lombard V."/>
            <person name="Morin E."/>
            <person name="Otillar R."/>
            <person name="Lindquist E.A."/>
            <person name="Sun H."/>
            <person name="LaButti K.M."/>
            <person name="Schmutz J."/>
            <person name="Jabbour D."/>
            <person name="Luo H."/>
            <person name="Baker S.E."/>
            <person name="Pisabarro A.G."/>
            <person name="Walton J.D."/>
            <person name="Blanchette R.A."/>
            <person name="Henrissat B."/>
            <person name="Martin F."/>
            <person name="Cullen D."/>
            <person name="Hibbett D.S."/>
            <person name="Grigoriev I.V."/>
        </authorList>
    </citation>
    <scope>NUCLEOTIDE SEQUENCE [LARGE SCALE GENOMIC DNA]</scope>
    <source>
        <strain evidence="4">CBS 339.88</strain>
    </source>
</reference>
<sequence length="1319" mass="147568">MFIRRTGTHLYLGILLLLLLSLGCMPKTYGCVHGCSKSYEKPSGLTNHKKLCPTVLEIRQKSQAVRKAIGANAFPAEESATSKKRKRLLASFQVPAQSTTSEPAAAASEPIAMEIDSSPPASPNHEVVPLEQELAIPELPLPPLSPPALTASGRPCRTRKLPKKLRDNLPQAESLAPAPQSEVQPEEPGPVRRVVLIVRDRLITAANTFGLWRDYPRRPTIDPDGSLSLEDLSNSHQNLVSDSPPVSPLVDTPGSERPYHWPFPNATIWRIMSWLNNGKTAKSEAEVTAFVKSVILAPDFKKDDLVGFDAHRENQRLDKALSQAALKSQFTEASVDILVPSGDINVPAKVFTVGGLLHRKLTSVIVDAFNDPLSHLLHFSPFKLFHCNPVTKEQERIFGEVYTSDAFSAEHEEVQRHGKLPVNDLGCKREKVIAGLMFLSDATHLTDFGNAKAWPIYLMLGNLSKYFRSLPNSGALHHLAYIPSLPDSFHDFASAFHCKWRTQKSEILTHCRRELMHAVWSAILDEDFIHAYTYGIVIKCIDGVERRVYPRLFTYSADYPEKVLLATIRDKGLSPCPRCLVPKSRLDRLGFPSDISIRVNKFREFMADKVAIARRAIYKLAKSIQSTAVENLLKEYSAVPTLNAFVDRLGAGFNPSCMLVVDLLHEFELGVWKALFSHLIRLLHAAGRGSDDIVVELDRRYREISTFGHGTIRRFAANSSEMKKLAARDFEDLLQCAIPCFEGLLEEPHNKRLMKLLYRTAEWHALAKLRMHSDSTLTLLEELTVEFGKLIRQFRDLSCSQFNTVELPRETAARKRRQARKETAASHAIRRPAPVSTPASSNSSTENSAPNASNNVSASAATAAAQISLPAANGSQGQPQSTSSGTKRRLLNLFIIKLHFMGDYVRHIRLFGTTDSYSTQLGELAHRLVKRLYGLTNKKNAIQQIGKKYSRQQAFRDAEQREIKEADHPERLRDHHVVSHCRNVPLNVYSFAQNNGDPAKKDFIPKLQDHLLGRVLKRDFDGDTHETFSDEDRNSIRIRNNTIFRHRTARINYTSYDIRRDFDTINPRTHPFIMVAAPEAESDPSAHPFWYGAVIGIFHADIQHAGCNSRDFGWKTMEFLWVRWLGVVPQRSFGRKLAKLPKVGFVEDTDEYAFGFLDPALVIRGCHLIPSFVDGRTTDLLSTQTTTEARPNNAVDDWTTYYVGIFVDRDMYMRFLGTGIGHGNGTTCSRNSDDMDCDPDVDDFDEDTAGDEHGDNEAGQEEGEGEATGENEEEGGEDEETDGSDDGDDGDEEEEDGEDDDDDDGDGTDDDDDTGFDDL</sequence>
<dbReference type="Proteomes" id="UP000027222">
    <property type="component" value="Unassembled WGS sequence"/>
</dbReference>
<dbReference type="EMBL" id="KL142423">
    <property type="protein sequence ID" value="KDR66440.1"/>
    <property type="molecule type" value="Genomic_DNA"/>
</dbReference>
<dbReference type="OrthoDB" id="3183767at2759"/>
<feature type="compositionally biased region" description="Polar residues" evidence="1">
    <location>
        <begin position="837"/>
        <end position="846"/>
    </location>
</feature>
<evidence type="ECO:0000256" key="1">
    <source>
        <dbReference type="SAM" id="MobiDB-lite"/>
    </source>
</evidence>
<dbReference type="HOGENOM" id="CLU_002498_0_0_1"/>
<evidence type="ECO:0000313" key="3">
    <source>
        <dbReference type="EMBL" id="KDR66440.1"/>
    </source>
</evidence>
<evidence type="ECO:0000256" key="2">
    <source>
        <dbReference type="SAM" id="SignalP"/>
    </source>
</evidence>
<dbReference type="InterPro" id="IPR041078">
    <property type="entry name" value="Plavaka"/>
</dbReference>
<feature type="signal peptide" evidence="2">
    <location>
        <begin position="1"/>
        <end position="30"/>
    </location>
</feature>
<dbReference type="STRING" id="685588.A0A067S6I1"/>
<gene>
    <name evidence="3" type="ORF">GALMADRAFT_130902</name>
</gene>
<feature type="compositionally biased region" description="Acidic residues" evidence="1">
    <location>
        <begin position="1234"/>
        <end position="1249"/>
    </location>
</feature>
<evidence type="ECO:0008006" key="5">
    <source>
        <dbReference type="Google" id="ProtNLM"/>
    </source>
</evidence>
<feature type="compositionally biased region" description="Low complexity" evidence="1">
    <location>
        <begin position="847"/>
        <end position="857"/>
    </location>
</feature>
<protein>
    <recommendedName>
        <fullName evidence="5">C2H2-type domain-containing protein</fullName>
    </recommendedName>
</protein>
<feature type="region of interest" description="Disordered" evidence="1">
    <location>
        <begin position="1223"/>
        <end position="1319"/>
    </location>
</feature>